<dbReference type="GO" id="GO:0006425">
    <property type="term" value="P:glutaminyl-tRNA aminoacylation"/>
    <property type="evidence" value="ECO:0007669"/>
    <property type="project" value="UniProtKB-UniRule"/>
</dbReference>
<dbReference type="GO" id="GO:0006424">
    <property type="term" value="P:glutamyl-tRNA aminoacylation"/>
    <property type="evidence" value="ECO:0007669"/>
    <property type="project" value="UniProtKB-UniRule"/>
</dbReference>
<evidence type="ECO:0000256" key="10">
    <source>
        <dbReference type="RuleBase" id="RU363037"/>
    </source>
</evidence>
<keyword evidence="6 9" id="KW-0648">Protein biosynthesis</keyword>
<feature type="domain" description="Glutamyl/glutaminyl-tRNA synthetase class Ib catalytic" evidence="11">
    <location>
        <begin position="36"/>
        <end position="346"/>
    </location>
</feature>
<gene>
    <name evidence="9 14" type="primary">glnS</name>
    <name evidence="14" type="ORF">INP94_09025</name>
</gene>
<dbReference type="PRINTS" id="PR00987">
    <property type="entry name" value="TRNASYNTHGLU"/>
</dbReference>
<evidence type="ECO:0000256" key="3">
    <source>
        <dbReference type="ARBA" id="ARBA00022598"/>
    </source>
</evidence>
<dbReference type="SUPFAM" id="SSF52374">
    <property type="entry name" value="Nucleotidylyl transferase"/>
    <property type="match status" value="1"/>
</dbReference>
<dbReference type="InterPro" id="IPR014729">
    <property type="entry name" value="Rossmann-like_a/b/a_fold"/>
</dbReference>
<dbReference type="FunFam" id="3.40.50.620:FF:000037">
    <property type="entry name" value="Glutamine--tRNA ligase cytoplasmic"/>
    <property type="match status" value="1"/>
</dbReference>
<dbReference type="InterPro" id="IPR049437">
    <property type="entry name" value="tRNA-synt_1c_C2"/>
</dbReference>
<organism evidence="14 15">
    <name type="scientific">Haemophilus parainfluenzae</name>
    <dbReference type="NCBI Taxonomy" id="729"/>
    <lineage>
        <taxon>Bacteria</taxon>
        <taxon>Pseudomonadati</taxon>
        <taxon>Pseudomonadota</taxon>
        <taxon>Gammaproteobacteria</taxon>
        <taxon>Pasteurellales</taxon>
        <taxon>Pasteurellaceae</taxon>
        <taxon>Haemophilus</taxon>
    </lineage>
</organism>
<feature type="binding site" evidence="9">
    <location>
        <begin position="49"/>
        <end position="55"/>
    </location>
    <ligand>
        <name>ATP</name>
        <dbReference type="ChEBI" id="CHEBI:30616"/>
    </ligand>
</feature>
<dbReference type="RefSeq" id="WP_197543395.1">
    <property type="nucleotide sequence ID" value="NZ_CP063120.1"/>
</dbReference>
<evidence type="ECO:0000256" key="4">
    <source>
        <dbReference type="ARBA" id="ARBA00022741"/>
    </source>
</evidence>
<dbReference type="CDD" id="cd00807">
    <property type="entry name" value="GlnRS_core"/>
    <property type="match status" value="1"/>
</dbReference>
<dbReference type="NCBIfam" id="TIGR00440">
    <property type="entry name" value="glnS"/>
    <property type="match status" value="1"/>
</dbReference>
<dbReference type="PROSITE" id="PS00178">
    <property type="entry name" value="AA_TRNA_LIGASE_I"/>
    <property type="match status" value="1"/>
</dbReference>
<keyword evidence="7 9" id="KW-0030">Aminoacyl-tRNA synthetase</keyword>
<dbReference type="InterPro" id="IPR000924">
    <property type="entry name" value="Glu/Gln-tRNA-synth"/>
</dbReference>
<keyword evidence="3 9" id="KW-0436">Ligase</keyword>
<evidence type="ECO:0000313" key="15">
    <source>
        <dbReference type="Proteomes" id="UP000595009"/>
    </source>
</evidence>
<dbReference type="Pfam" id="PF00749">
    <property type="entry name" value="tRNA-synt_1c"/>
    <property type="match status" value="1"/>
</dbReference>
<dbReference type="InterPro" id="IPR001412">
    <property type="entry name" value="aa-tRNA-synth_I_CS"/>
</dbReference>
<dbReference type="FunFam" id="1.10.1160.10:FF:000001">
    <property type="entry name" value="Glutamine--tRNA ligase"/>
    <property type="match status" value="1"/>
</dbReference>
<keyword evidence="5 9" id="KW-0067">ATP-binding</keyword>
<dbReference type="Gene3D" id="3.40.50.620">
    <property type="entry name" value="HUPs"/>
    <property type="match status" value="1"/>
</dbReference>
<evidence type="ECO:0000259" key="11">
    <source>
        <dbReference type="Pfam" id="PF00749"/>
    </source>
</evidence>
<dbReference type="InterPro" id="IPR050132">
    <property type="entry name" value="Gln/Glu-tRNA_Ligase"/>
</dbReference>
<evidence type="ECO:0000256" key="6">
    <source>
        <dbReference type="ARBA" id="ARBA00022917"/>
    </source>
</evidence>
<dbReference type="InterPro" id="IPR020059">
    <property type="entry name" value="Glu/Gln-tRNA-synth_Ib_codon-bd"/>
</dbReference>
<dbReference type="GO" id="GO:0004819">
    <property type="term" value="F:glutamine-tRNA ligase activity"/>
    <property type="evidence" value="ECO:0007669"/>
    <property type="project" value="UniProtKB-UniRule"/>
</dbReference>
<dbReference type="InterPro" id="IPR022861">
    <property type="entry name" value="Gln_tRNA_ligase_bac"/>
</dbReference>
<dbReference type="InterPro" id="IPR011035">
    <property type="entry name" value="Ribosomal_bL25/Gln-tRNA_synth"/>
</dbReference>
<sequence>MSNTEHTLENAENTRTHNFITQIIDEDLASGKHKSVHTRFPPEPNGYLHIGHAKSICLNFGLAKEYNGLCNLRFDDTNPVKEDVEYVDSIKADVEWLGFKWEGEPRYASDYFDALYGYAIELIEKGLAYVDELSPDQMREYRGTLTEPGKNSPYRDRSVEENLALFERMKNGEFAEGTLSLRAKIDMASPFMVMRDPVLYRIKFASHHQTGDKWCIYPMYDFTHCISDAIERITHSLCTLEFQDNRRLYDWVLENISIERPLPHQYEFSRLNLEGTLTSKRKLLKLVNDGIVDGWNDPRMPTISGLRRRGYTPASLREFCRRIGVTKQDNVVEYSALEACIREDLNENAPRAMAVIDPVRVVIENFEGEETLTAPNHPNRPELGERQLPFTKELYIDRADFREEANKQYKRLVLGKEVRLRNAYVIKAERVEKDANGEITTIFCTYDPETLGKNPSDGRKVKGVIHWVSAVHNHPAEFRLYERLFTVPNPGAAEDIESVLNPTSLVVKHGFVEQSLANAEPEKGYQFEREGYFCADNKDSRPEHLVFNLTVSLKEGF</sequence>
<name>A0A7M1NXK8_HAEPA</name>
<evidence type="ECO:0000256" key="7">
    <source>
        <dbReference type="ARBA" id="ARBA00023146"/>
    </source>
</evidence>
<comment type="subunit">
    <text evidence="9">Monomer.</text>
</comment>
<dbReference type="InterPro" id="IPR020056">
    <property type="entry name" value="Rbsml_bL25/Gln-tRNA_synth_N"/>
</dbReference>
<dbReference type="FunFam" id="2.40.240.10:FF:000001">
    <property type="entry name" value="Glutamine--tRNA ligase"/>
    <property type="match status" value="1"/>
</dbReference>
<evidence type="ECO:0000256" key="9">
    <source>
        <dbReference type="HAMAP-Rule" id="MF_00126"/>
    </source>
</evidence>
<comment type="similarity">
    <text evidence="1 9 10">Belongs to the class-I aminoacyl-tRNA synthetase family.</text>
</comment>
<keyword evidence="2 9" id="KW-0963">Cytoplasm</keyword>
<feature type="binding site" evidence="9">
    <location>
        <position position="239"/>
    </location>
    <ligand>
        <name>ATP</name>
        <dbReference type="ChEBI" id="CHEBI:30616"/>
    </ligand>
</feature>
<dbReference type="Pfam" id="PF20974">
    <property type="entry name" value="tRNA-synt_1c_C2"/>
    <property type="match status" value="1"/>
</dbReference>
<accession>A0A7M1NXK8</accession>
<feature type="binding site" evidence="9">
    <location>
        <position position="220"/>
    </location>
    <ligand>
        <name>L-glutamine</name>
        <dbReference type="ChEBI" id="CHEBI:58359"/>
    </ligand>
</feature>
<feature type="domain" description="tRNA synthetases class I (E and Q) anti-codon binding" evidence="13">
    <location>
        <begin position="464"/>
        <end position="536"/>
    </location>
</feature>
<feature type="binding site" evidence="9">
    <location>
        <begin position="43"/>
        <end position="45"/>
    </location>
    <ligand>
        <name>ATP</name>
        <dbReference type="ChEBI" id="CHEBI:30616"/>
    </ligand>
</feature>
<dbReference type="Gene3D" id="2.40.240.10">
    <property type="entry name" value="Ribosomal Protein L25, Chain P"/>
    <property type="match status" value="2"/>
</dbReference>
<dbReference type="EC" id="6.1.1.18" evidence="9"/>
<comment type="caution">
    <text evidence="9">Lacks conserved residue(s) required for the propagation of feature annotation.</text>
</comment>
<feature type="binding site" evidence="9">
    <location>
        <begin position="270"/>
        <end position="271"/>
    </location>
    <ligand>
        <name>ATP</name>
        <dbReference type="ChEBI" id="CHEBI:30616"/>
    </ligand>
</feature>
<dbReference type="Proteomes" id="UP000595009">
    <property type="component" value="Chromosome"/>
</dbReference>
<dbReference type="HAMAP" id="MF_00126">
    <property type="entry name" value="Gln_tRNA_synth"/>
    <property type="match status" value="1"/>
</dbReference>
<dbReference type="GO" id="GO:0005524">
    <property type="term" value="F:ATP binding"/>
    <property type="evidence" value="ECO:0007669"/>
    <property type="project" value="UniProtKB-UniRule"/>
</dbReference>
<evidence type="ECO:0000256" key="1">
    <source>
        <dbReference type="ARBA" id="ARBA00005594"/>
    </source>
</evidence>
<evidence type="ECO:0000256" key="8">
    <source>
        <dbReference type="ARBA" id="ARBA00048270"/>
    </source>
</evidence>
<evidence type="ECO:0000313" key="14">
    <source>
        <dbReference type="EMBL" id="QOR16994.1"/>
    </source>
</evidence>
<comment type="catalytic activity">
    <reaction evidence="8 9">
        <text>tRNA(Gln) + L-glutamine + ATP = L-glutaminyl-tRNA(Gln) + AMP + diphosphate</text>
        <dbReference type="Rhea" id="RHEA:20121"/>
        <dbReference type="Rhea" id="RHEA-COMP:9662"/>
        <dbReference type="Rhea" id="RHEA-COMP:9681"/>
        <dbReference type="ChEBI" id="CHEBI:30616"/>
        <dbReference type="ChEBI" id="CHEBI:33019"/>
        <dbReference type="ChEBI" id="CHEBI:58359"/>
        <dbReference type="ChEBI" id="CHEBI:78442"/>
        <dbReference type="ChEBI" id="CHEBI:78521"/>
        <dbReference type="ChEBI" id="CHEBI:456215"/>
        <dbReference type="EC" id="6.1.1.18"/>
    </reaction>
</comment>
<evidence type="ECO:0000259" key="13">
    <source>
        <dbReference type="Pfam" id="PF20974"/>
    </source>
</evidence>
<dbReference type="GO" id="GO:0005829">
    <property type="term" value="C:cytosol"/>
    <property type="evidence" value="ECO:0007669"/>
    <property type="project" value="TreeGrafter"/>
</dbReference>
<dbReference type="PANTHER" id="PTHR43097">
    <property type="entry name" value="GLUTAMINE-TRNA LIGASE"/>
    <property type="match status" value="1"/>
</dbReference>
<feature type="short sequence motif" description="'HIGH' region" evidence="9">
    <location>
        <begin position="42"/>
        <end position="52"/>
    </location>
</feature>
<dbReference type="NCBIfam" id="NF011291">
    <property type="entry name" value="PRK14703.1"/>
    <property type="match status" value="1"/>
</dbReference>
<dbReference type="Pfam" id="PF03950">
    <property type="entry name" value="tRNA-synt_1c_C"/>
    <property type="match status" value="1"/>
</dbReference>
<proteinExistence type="inferred from homology"/>
<protein>
    <recommendedName>
        <fullName evidence="9">Glutamine--tRNA ligase</fullName>
        <ecNumber evidence="9">6.1.1.18</ecNumber>
    </recommendedName>
    <alternativeName>
        <fullName evidence="9">Glutaminyl-tRNA synthetase</fullName>
        <shortName evidence="9">GlnRS</shortName>
    </alternativeName>
</protein>
<comment type="subcellular location">
    <subcellularLocation>
        <location evidence="9">Cytoplasm</location>
    </subcellularLocation>
</comment>
<evidence type="ECO:0000256" key="2">
    <source>
        <dbReference type="ARBA" id="ARBA00022490"/>
    </source>
</evidence>
<feature type="short sequence motif" description="'KMSKS' region" evidence="9">
    <location>
        <begin position="277"/>
        <end position="281"/>
    </location>
</feature>
<keyword evidence="4 9" id="KW-0547">Nucleotide-binding</keyword>
<dbReference type="InterPro" id="IPR004514">
    <property type="entry name" value="Gln-tRNA-synth"/>
</dbReference>
<dbReference type="SUPFAM" id="SSF50715">
    <property type="entry name" value="Ribosomal protein L25-like"/>
    <property type="match status" value="1"/>
</dbReference>
<dbReference type="AlphaFoldDB" id="A0A7M1NXK8"/>
<feature type="binding site" evidence="9">
    <location>
        <position position="75"/>
    </location>
    <ligand>
        <name>L-glutamine</name>
        <dbReference type="ChEBI" id="CHEBI:58359"/>
    </ligand>
</feature>
<dbReference type="InterPro" id="IPR020058">
    <property type="entry name" value="Glu/Gln-tRNA-synth_Ib_cat-dom"/>
</dbReference>
<evidence type="ECO:0000256" key="5">
    <source>
        <dbReference type="ARBA" id="ARBA00022840"/>
    </source>
</evidence>
<dbReference type="FunFam" id="2.40.240.10:FF:000003">
    <property type="entry name" value="Glutamine--tRNA ligase"/>
    <property type="match status" value="1"/>
</dbReference>
<reference evidence="14 15" key="1">
    <citation type="submission" date="2020-10" db="EMBL/GenBank/DDBJ databases">
        <title>Genomic diversity and antimicrobial resistance of Haemophilus colonising the airways of young children with cystic fibrosis.</title>
        <authorList>
            <person name="Watts S.C."/>
            <person name="Judd L.M."/>
            <person name="Carzino R."/>
            <person name="Ranganathan S."/>
            <person name="Holt K.E."/>
        </authorList>
    </citation>
    <scope>NUCLEOTIDE SEQUENCE [LARGE SCALE GENOMIC DNA]</scope>
    <source>
        <strain evidence="14 15">M1C137_2</strain>
    </source>
</reference>
<evidence type="ECO:0000259" key="12">
    <source>
        <dbReference type="Pfam" id="PF03950"/>
    </source>
</evidence>
<dbReference type="PANTHER" id="PTHR43097:SF5">
    <property type="entry name" value="GLUTAMATE--TRNA LIGASE"/>
    <property type="match status" value="1"/>
</dbReference>
<feature type="domain" description="Glutamyl/glutaminyl-tRNA synthetase class Ib anti-codon binding" evidence="12">
    <location>
        <begin position="349"/>
        <end position="447"/>
    </location>
</feature>
<dbReference type="EMBL" id="CP063120">
    <property type="protein sequence ID" value="QOR16994.1"/>
    <property type="molecule type" value="Genomic_DNA"/>
</dbReference>